<dbReference type="GO" id="GO:0003841">
    <property type="term" value="F:1-acylglycerol-3-phosphate O-acyltransferase activity"/>
    <property type="evidence" value="ECO:0007669"/>
    <property type="project" value="TreeGrafter"/>
</dbReference>
<reference evidence="5 6" key="1">
    <citation type="submission" date="2017-05" db="EMBL/GenBank/DDBJ databases">
        <title>Acinetobacter populi ANC 5415 (= PBJ7), whole genome shotgun sequencing project.</title>
        <authorList>
            <person name="Nemec A."/>
            <person name="Radolfova-Krizova L."/>
        </authorList>
    </citation>
    <scope>NUCLEOTIDE SEQUENCE [LARGE SCALE GENOMIC DNA]</scope>
    <source>
        <strain evidence="5 6">PBJ7</strain>
    </source>
</reference>
<dbReference type="SMART" id="SM00563">
    <property type="entry name" value="PlsC"/>
    <property type="match status" value="1"/>
</dbReference>
<dbReference type="SUPFAM" id="SSF69593">
    <property type="entry name" value="Glycerol-3-phosphate (1)-acyltransferase"/>
    <property type="match status" value="1"/>
</dbReference>
<dbReference type="AlphaFoldDB" id="A0A1Z9YZW6"/>
<dbReference type="PANTHER" id="PTHR10434">
    <property type="entry name" value="1-ACYL-SN-GLYCEROL-3-PHOSPHATE ACYLTRANSFERASE"/>
    <property type="match status" value="1"/>
</dbReference>
<protein>
    <submittedName>
        <fullName evidence="5">Acyltransferase</fullName>
    </submittedName>
</protein>
<dbReference type="EMBL" id="NEXX01000002">
    <property type="protein sequence ID" value="OUY07750.1"/>
    <property type="molecule type" value="Genomic_DNA"/>
</dbReference>
<keyword evidence="2 5" id="KW-0808">Transferase</keyword>
<evidence type="ECO:0000256" key="1">
    <source>
        <dbReference type="ARBA" id="ARBA00005189"/>
    </source>
</evidence>
<dbReference type="PANTHER" id="PTHR10434:SF9">
    <property type="entry name" value="PHOSPHOLIPID_GLYCEROL ACYLTRANSFERASE DOMAIN-CONTAINING PROTEIN"/>
    <property type="match status" value="1"/>
</dbReference>
<keyword evidence="6" id="KW-1185">Reference proteome</keyword>
<gene>
    <name evidence="5" type="ORF">CAP51_08430</name>
</gene>
<comment type="caution">
    <text evidence="5">The sequence shown here is derived from an EMBL/GenBank/DDBJ whole genome shotgun (WGS) entry which is preliminary data.</text>
</comment>
<dbReference type="Proteomes" id="UP000196536">
    <property type="component" value="Unassembled WGS sequence"/>
</dbReference>
<dbReference type="InterPro" id="IPR002123">
    <property type="entry name" value="Plipid/glycerol_acylTrfase"/>
</dbReference>
<accession>A0A1Z9YZW6</accession>
<keyword evidence="3 5" id="KW-0012">Acyltransferase</keyword>
<organism evidence="5 6">
    <name type="scientific">Acinetobacter populi</name>
    <dbReference type="NCBI Taxonomy" id="1582270"/>
    <lineage>
        <taxon>Bacteria</taxon>
        <taxon>Pseudomonadati</taxon>
        <taxon>Pseudomonadota</taxon>
        <taxon>Gammaproteobacteria</taxon>
        <taxon>Moraxellales</taxon>
        <taxon>Moraxellaceae</taxon>
        <taxon>Acinetobacter</taxon>
    </lineage>
</organism>
<evidence type="ECO:0000313" key="5">
    <source>
        <dbReference type="EMBL" id="OUY07750.1"/>
    </source>
</evidence>
<evidence type="ECO:0000256" key="3">
    <source>
        <dbReference type="ARBA" id="ARBA00023315"/>
    </source>
</evidence>
<evidence type="ECO:0000259" key="4">
    <source>
        <dbReference type="SMART" id="SM00563"/>
    </source>
</evidence>
<dbReference type="OrthoDB" id="9796839at2"/>
<dbReference type="GO" id="GO:0006654">
    <property type="term" value="P:phosphatidic acid biosynthetic process"/>
    <property type="evidence" value="ECO:0007669"/>
    <property type="project" value="TreeGrafter"/>
</dbReference>
<evidence type="ECO:0000313" key="6">
    <source>
        <dbReference type="Proteomes" id="UP000196536"/>
    </source>
</evidence>
<name>A0A1Z9YZW6_9GAMM</name>
<dbReference type="Pfam" id="PF01553">
    <property type="entry name" value="Acyltransferase"/>
    <property type="match status" value="1"/>
</dbReference>
<feature type="domain" description="Phospholipid/glycerol acyltransferase" evidence="4">
    <location>
        <begin position="47"/>
        <end position="159"/>
    </location>
</feature>
<sequence>MSNLDFPVLCKNIPQRGTKWFKYFFAHLLRAQGWHIEGKIPNIPKAVIIVAPHTSNIDAWFSFLAVLALDLKITILAKHTLFVTPFDKLMHWFGMMPVNRDHPQGLTEHLIKEIATQERIWIAMSPEGTRKQAKQWKSGFYRIAKAAHIPIIMIALDYRHKTIRVLGQKTCTDDYQQDMQEILMAYQGNFSAKNPLQLSDPLRLIDVK</sequence>
<dbReference type="RefSeq" id="WP_087620294.1">
    <property type="nucleotide sequence ID" value="NZ_NEXX01000002.1"/>
</dbReference>
<evidence type="ECO:0000256" key="2">
    <source>
        <dbReference type="ARBA" id="ARBA00022679"/>
    </source>
</evidence>
<comment type="pathway">
    <text evidence="1">Lipid metabolism.</text>
</comment>
<proteinExistence type="predicted"/>